<evidence type="ECO:0000313" key="3">
    <source>
        <dbReference type="EMBL" id="KAL2866277.1"/>
    </source>
</evidence>
<dbReference type="GeneID" id="98148227"/>
<dbReference type="RefSeq" id="XP_070885256.1">
    <property type="nucleotide sequence ID" value="XM_071033155.1"/>
</dbReference>
<feature type="compositionally biased region" description="Polar residues" evidence="1">
    <location>
        <begin position="95"/>
        <end position="108"/>
    </location>
</feature>
<accession>A0ABR4LSC2</accession>
<feature type="region of interest" description="Disordered" evidence="1">
    <location>
        <begin position="147"/>
        <end position="181"/>
    </location>
</feature>
<organism evidence="3 4">
    <name type="scientific">Aspergillus lucknowensis</name>
    <dbReference type="NCBI Taxonomy" id="176173"/>
    <lineage>
        <taxon>Eukaryota</taxon>
        <taxon>Fungi</taxon>
        <taxon>Dikarya</taxon>
        <taxon>Ascomycota</taxon>
        <taxon>Pezizomycotina</taxon>
        <taxon>Eurotiomycetes</taxon>
        <taxon>Eurotiomycetidae</taxon>
        <taxon>Eurotiales</taxon>
        <taxon>Aspergillaceae</taxon>
        <taxon>Aspergillus</taxon>
        <taxon>Aspergillus subgen. Nidulantes</taxon>
    </lineage>
</organism>
<evidence type="ECO:0000256" key="1">
    <source>
        <dbReference type="SAM" id="MobiDB-lite"/>
    </source>
</evidence>
<feature type="compositionally biased region" description="Low complexity" evidence="1">
    <location>
        <begin position="112"/>
        <end position="126"/>
    </location>
</feature>
<evidence type="ECO:0000256" key="2">
    <source>
        <dbReference type="SAM" id="Phobius"/>
    </source>
</evidence>
<dbReference type="EMBL" id="JBFXLQ010000026">
    <property type="protein sequence ID" value="KAL2866277.1"/>
    <property type="molecule type" value="Genomic_DNA"/>
</dbReference>
<evidence type="ECO:0000313" key="4">
    <source>
        <dbReference type="Proteomes" id="UP001610432"/>
    </source>
</evidence>
<reference evidence="3 4" key="1">
    <citation type="submission" date="2024-07" db="EMBL/GenBank/DDBJ databases">
        <title>Section-level genome sequencing and comparative genomics of Aspergillus sections Usti and Cavernicolus.</title>
        <authorList>
            <consortium name="Lawrence Berkeley National Laboratory"/>
            <person name="Nybo J.L."/>
            <person name="Vesth T.C."/>
            <person name="Theobald S."/>
            <person name="Frisvad J.C."/>
            <person name="Larsen T.O."/>
            <person name="Kjaerboelling I."/>
            <person name="Rothschild-Mancinelli K."/>
            <person name="Lyhne E.K."/>
            <person name="Kogle M.E."/>
            <person name="Barry K."/>
            <person name="Clum A."/>
            <person name="Na H."/>
            <person name="Ledsgaard L."/>
            <person name="Lin J."/>
            <person name="Lipzen A."/>
            <person name="Kuo A."/>
            <person name="Riley R."/>
            <person name="Mondo S."/>
            <person name="Labutti K."/>
            <person name="Haridas S."/>
            <person name="Pangalinan J."/>
            <person name="Salamov A.A."/>
            <person name="Simmons B.A."/>
            <person name="Magnuson J.K."/>
            <person name="Chen J."/>
            <person name="Drula E."/>
            <person name="Henrissat B."/>
            <person name="Wiebenga A."/>
            <person name="Lubbers R.J."/>
            <person name="Gomes A.C."/>
            <person name="Macurrencykelacurrency M.R."/>
            <person name="Stajich J."/>
            <person name="Grigoriev I.V."/>
            <person name="Mortensen U.H."/>
            <person name="De Vries R.P."/>
            <person name="Baker S.E."/>
            <person name="Andersen M.R."/>
        </authorList>
    </citation>
    <scope>NUCLEOTIDE SEQUENCE [LARGE SCALE GENOMIC DNA]</scope>
    <source>
        <strain evidence="3 4">CBS 449.75</strain>
    </source>
</reference>
<protein>
    <submittedName>
        <fullName evidence="3">Uncharacterized protein</fullName>
    </submittedName>
</protein>
<keyword evidence="2" id="KW-0812">Transmembrane</keyword>
<comment type="caution">
    <text evidence="3">The sequence shown here is derived from an EMBL/GenBank/DDBJ whole genome shotgun (WGS) entry which is preliminary data.</text>
</comment>
<feature type="region of interest" description="Disordered" evidence="1">
    <location>
        <begin position="94"/>
        <end position="126"/>
    </location>
</feature>
<feature type="transmembrane region" description="Helical" evidence="2">
    <location>
        <begin position="15"/>
        <end position="36"/>
    </location>
</feature>
<feature type="compositionally biased region" description="Basic and acidic residues" evidence="1">
    <location>
        <begin position="152"/>
        <end position="173"/>
    </location>
</feature>
<proteinExistence type="predicted"/>
<gene>
    <name evidence="3" type="ORF">BJX67DRAFT_382083</name>
</gene>
<name>A0ABR4LSC2_9EURO</name>
<dbReference type="Proteomes" id="UP001610432">
    <property type="component" value="Unassembled WGS sequence"/>
</dbReference>
<keyword evidence="4" id="KW-1185">Reference proteome</keyword>
<keyword evidence="2" id="KW-0472">Membrane</keyword>
<sequence length="211" mass="23069">MAQSTPQPNSDLEPLVIAIFPWICMGTSLLFIATFYRKHIAELGRFLFPPKLREISFGAGLTGRIKGKYARLDREHAVGDGGVLMDEEFPRAVTENDNSNYDASTSAKARSGSDALDGSSESSSLSKYFNGKESILRKDILLGEALPTTLPKEADNPETRNEDQEGQGKEINRRVRISGPSNADINATTDLGAGWMHDLVEVAVRGLQRLS</sequence>
<keyword evidence="2" id="KW-1133">Transmembrane helix</keyword>